<dbReference type="InterPro" id="IPR004195">
    <property type="entry name" value="Head_decoration_D"/>
</dbReference>
<evidence type="ECO:0000313" key="1">
    <source>
        <dbReference type="EMBL" id="ROQ00453.1"/>
    </source>
</evidence>
<dbReference type="AlphaFoldDB" id="A0A3N1M9U3"/>
<dbReference type="EMBL" id="RJKX01000013">
    <property type="protein sequence ID" value="ROQ00453.1"/>
    <property type="molecule type" value="Genomic_DNA"/>
</dbReference>
<dbReference type="RefSeq" id="WP_123689730.1">
    <property type="nucleotide sequence ID" value="NZ_AP019700.1"/>
</dbReference>
<dbReference type="Pfam" id="PF02924">
    <property type="entry name" value="HDPD"/>
    <property type="match status" value="1"/>
</dbReference>
<dbReference type="Gene3D" id="2.40.300.10">
    <property type="entry name" value="Head decoration protein D"/>
    <property type="match status" value="1"/>
</dbReference>
<organism evidence="1 2">
    <name type="scientific">Stella humosa</name>
    <dbReference type="NCBI Taxonomy" id="94"/>
    <lineage>
        <taxon>Bacteria</taxon>
        <taxon>Pseudomonadati</taxon>
        <taxon>Pseudomonadota</taxon>
        <taxon>Alphaproteobacteria</taxon>
        <taxon>Rhodospirillales</taxon>
        <taxon>Stellaceae</taxon>
        <taxon>Stella</taxon>
    </lineage>
</organism>
<proteinExistence type="predicted"/>
<name>A0A3N1M9U3_9PROT</name>
<keyword evidence="2" id="KW-1185">Reference proteome</keyword>
<dbReference type="Proteomes" id="UP000278222">
    <property type="component" value="Unassembled WGS sequence"/>
</dbReference>
<accession>A0A3N1M9U3</accession>
<protein>
    <submittedName>
        <fullName evidence="1">Bacteriophage lambda head decoration protein D</fullName>
    </submittedName>
</protein>
<gene>
    <name evidence="1" type="ORF">EDC65_2252</name>
</gene>
<dbReference type="OrthoDB" id="7996345at2"/>
<evidence type="ECO:0000313" key="2">
    <source>
        <dbReference type="Proteomes" id="UP000278222"/>
    </source>
</evidence>
<reference evidence="1 2" key="1">
    <citation type="submission" date="2018-11" db="EMBL/GenBank/DDBJ databases">
        <title>Genomic Encyclopedia of Type Strains, Phase IV (KMG-IV): sequencing the most valuable type-strain genomes for metagenomic binning, comparative biology and taxonomic classification.</title>
        <authorList>
            <person name="Goeker M."/>
        </authorList>
    </citation>
    <scope>NUCLEOTIDE SEQUENCE [LARGE SCALE GENOMIC DNA]</scope>
    <source>
        <strain evidence="1 2">DSM 5900</strain>
    </source>
</reference>
<comment type="caution">
    <text evidence="1">The sequence shown here is derived from an EMBL/GenBank/DDBJ whole genome shotgun (WGS) entry which is preliminary data.</text>
</comment>
<sequence length="124" mass="12717">MAVLTETRHAGGFMVSEANGFRSRETVTVLSGQVLQAGTVLGRITASGKYVAWEASTSAEADGSTTVRAILYGPVDATAGDTKGVIVIRDAEVNGGELVYPAGTQPQEKAVAIAALLALGIIVR</sequence>